<name>A0ABS1DIR1_9PROT</name>
<evidence type="ECO:0000256" key="1">
    <source>
        <dbReference type="ARBA" id="ARBA00023125"/>
    </source>
</evidence>
<dbReference type="Proteomes" id="UP001296873">
    <property type="component" value="Unassembled WGS sequence"/>
</dbReference>
<evidence type="ECO:0000313" key="5">
    <source>
        <dbReference type="Proteomes" id="UP001296873"/>
    </source>
</evidence>
<accession>A0ABS1DIR1</accession>
<dbReference type="Pfam" id="PF00486">
    <property type="entry name" value="Trans_reg_C"/>
    <property type="match status" value="1"/>
</dbReference>
<comment type="caution">
    <text evidence="4">The sequence shown here is derived from an EMBL/GenBank/DDBJ whole genome shotgun (WGS) entry which is preliminary data.</text>
</comment>
<dbReference type="RefSeq" id="WP_200342539.1">
    <property type="nucleotide sequence ID" value="NZ_NRRL01000079.1"/>
</dbReference>
<evidence type="ECO:0000256" key="2">
    <source>
        <dbReference type="PROSITE-ProRule" id="PRU01091"/>
    </source>
</evidence>
<reference evidence="4 5" key="1">
    <citation type="journal article" date="2020" name="Microorganisms">
        <title>Osmotic Adaptation and Compatible Solute Biosynthesis of Phototrophic Bacteria as Revealed from Genome Analyses.</title>
        <authorList>
            <person name="Imhoff J.F."/>
            <person name="Rahn T."/>
            <person name="Kunzel S."/>
            <person name="Keller A."/>
            <person name="Neulinger S.C."/>
        </authorList>
    </citation>
    <scope>NUCLEOTIDE SEQUENCE [LARGE SCALE GENOMIC DNA]</scope>
    <source>
        <strain evidence="4 5">DSM 9895</strain>
    </source>
</reference>
<feature type="domain" description="OmpR/PhoB-type" evidence="3">
    <location>
        <begin position="16"/>
        <end position="114"/>
    </location>
</feature>
<dbReference type="EMBL" id="NRRL01000079">
    <property type="protein sequence ID" value="MBK1670183.1"/>
    <property type="molecule type" value="Genomic_DNA"/>
</dbReference>
<dbReference type="CDD" id="cd00383">
    <property type="entry name" value="trans_reg_C"/>
    <property type="match status" value="1"/>
</dbReference>
<protein>
    <recommendedName>
        <fullName evidence="3">OmpR/PhoB-type domain-containing protein</fullName>
    </recommendedName>
</protein>
<dbReference type="InterPro" id="IPR016032">
    <property type="entry name" value="Sig_transdc_resp-reg_C-effctor"/>
</dbReference>
<keyword evidence="5" id="KW-1185">Reference proteome</keyword>
<dbReference type="SMART" id="SM00862">
    <property type="entry name" value="Trans_reg_C"/>
    <property type="match status" value="1"/>
</dbReference>
<gene>
    <name evidence="4" type="ORF">CKO28_19295</name>
</gene>
<feature type="DNA-binding region" description="OmpR/PhoB-type" evidence="2">
    <location>
        <begin position="16"/>
        <end position="114"/>
    </location>
</feature>
<sequence length="119" mass="13265">MARLEAVRRRALAAASAFRRLRYLEIDPSARMAWAAGRELPLTAVEFDLLELPTRHAGRTVTRDGLLEAVYGPDILADCNALNVFMSRLRRKLAAAGGGYPIETVARIGYKFDLNQLYT</sequence>
<dbReference type="InterPro" id="IPR036388">
    <property type="entry name" value="WH-like_DNA-bd_sf"/>
</dbReference>
<dbReference type="PROSITE" id="PS51755">
    <property type="entry name" value="OMPR_PHOB"/>
    <property type="match status" value="1"/>
</dbReference>
<proteinExistence type="predicted"/>
<keyword evidence="1 2" id="KW-0238">DNA-binding</keyword>
<evidence type="ECO:0000259" key="3">
    <source>
        <dbReference type="PROSITE" id="PS51755"/>
    </source>
</evidence>
<dbReference type="InterPro" id="IPR001867">
    <property type="entry name" value="OmpR/PhoB-type_DNA-bd"/>
</dbReference>
<dbReference type="SUPFAM" id="SSF46894">
    <property type="entry name" value="C-terminal effector domain of the bipartite response regulators"/>
    <property type="match status" value="1"/>
</dbReference>
<organism evidence="4 5">
    <name type="scientific">Rhodovibrio sodomensis</name>
    <dbReference type="NCBI Taxonomy" id="1088"/>
    <lineage>
        <taxon>Bacteria</taxon>
        <taxon>Pseudomonadati</taxon>
        <taxon>Pseudomonadota</taxon>
        <taxon>Alphaproteobacteria</taxon>
        <taxon>Rhodospirillales</taxon>
        <taxon>Rhodovibrionaceae</taxon>
        <taxon>Rhodovibrio</taxon>
    </lineage>
</organism>
<dbReference type="Gene3D" id="1.10.10.10">
    <property type="entry name" value="Winged helix-like DNA-binding domain superfamily/Winged helix DNA-binding domain"/>
    <property type="match status" value="1"/>
</dbReference>
<evidence type="ECO:0000313" key="4">
    <source>
        <dbReference type="EMBL" id="MBK1670183.1"/>
    </source>
</evidence>